<evidence type="ECO:0000313" key="6">
    <source>
        <dbReference type="EMBL" id="NEN51432.1"/>
    </source>
</evidence>
<gene>
    <name evidence="6" type="ORF">G3R41_10895</name>
    <name evidence="5" type="ORF">GCU67_10240</name>
</gene>
<accession>A0A6P0H6Y5</accession>
<dbReference type="EMBL" id="JAAGWB010000027">
    <property type="protein sequence ID" value="NEN51432.1"/>
    <property type="molecule type" value="Genomic_DNA"/>
</dbReference>
<dbReference type="Proteomes" id="UP000468828">
    <property type="component" value="Unassembled WGS sequence"/>
</dbReference>
<reference evidence="5 7" key="1">
    <citation type="submission" date="2020-01" db="EMBL/GenBank/DDBJ databases">
        <title>the WGS Modestobacter muralis CPCC 204518.</title>
        <authorList>
            <person name="Jiang Z."/>
        </authorList>
    </citation>
    <scope>NUCLEOTIDE SEQUENCE [LARGE SCALE GENOMIC DNA]</scope>
    <source>
        <strain evidence="5 7">DSM 100205</strain>
    </source>
</reference>
<feature type="transmembrane region" description="Helical" evidence="3">
    <location>
        <begin position="6"/>
        <end position="31"/>
    </location>
</feature>
<proteinExistence type="inferred from homology"/>
<feature type="compositionally biased region" description="Low complexity" evidence="2">
    <location>
        <begin position="47"/>
        <end position="67"/>
    </location>
</feature>
<sequence>MTGRRVWWITGGVVAVVAAGAIGGPLVYAALEEDAAPARTVQVQPDAATSSGSAPSSGAPTSAVAPTPDVAALDGTWTIAADSSAGYRVDEVLNGADVTVAGTTDQVTGSVVITGGDLADADVTVDVASITTDTARRDGYFQDNVMDVATNPTAVFSVTETADLPELTGTPVTVPVTGELTLAGVTRPVQTEISAVRTADGVDVSGAVPVLFGDYGIEAPNLGFVRVDDQGQVEFFLHLTE</sequence>
<keyword evidence="3" id="KW-0472">Membrane</keyword>
<organism evidence="6 8">
    <name type="scientific">Modestobacter muralis</name>
    <dbReference type="NCBI Taxonomy" id="1608614"/>
    <lineage>
        <taxon>Bacteria</taxon>
        <taxon>Bacillati</taxon>
        <taxon>Actinomycetota</taxon>
        <taxon>Actinomycetes</taxon>
        <taxon>Geodermatophilales</taxon>
        <taxon>Geodermatophilaceae</taxon>
        <taxon>Modestobacter</taxon>
    </lineage>
</organism>
<protein>
    <submittedName>
        <fullName evidence="6">YceI family protein</fullName>
    </submittedName>
</protein>
<dbReference type="InterPro" id="IPR007372">
    <property type="entry name" value="Lipid/polyisoprenoid-bd_YceI"/>
</dbReference>
<feature type="region of interest" description="Disordered" evidence="2">
    <location>
        <begin position="40"/>
        <end position="67"/>
    </location>
</feature>
<evidence type="ECO:0000256" key="1">
    <source>
        <dbReference type="ARBA" id="ARBA00008812"/>
    </source>
</evidence>
<dbReference type="SMART" id="SM00867">
    <property type="entry name" value="YceI"/>
    <property type="match status" value="1"/>
</dbReference>
<comment type="similarity">
    <text evidence="1">Belongs to the UPF0312 family.</text>
</comment>
<dbReference type="InterPro" id="IPR036761">
    <property type="entry name" value="TTHA0802/YceI-like_sf"/>
</dbReference>
<comment type="caution">
    <text evidence="6">The sequence shown here is derived from an EMBL/GenBank/DDBJ whole genome shotgun (WGS) entry which is preliminary data.</text>
</comment>
<dbReference type="Proteomes" id="UP000471152">
    <property type="component" value="Unassembled WGS sequence"/>
</dbReference>
<dbReference type="EMBL" id="JAAGWH010000025">
    <property type="protein sequence ID" value="NEK94544.1"/>
    <property type="molecule type" value="Genomic_DNA"/>
</dbReference>
<dbReference type="Pfam" id="PF04264">
    <property type="entry name" value="YceI"/>
    <property type="match status" value="1"/>
</dbReference>
<dbReference type="Gene3D" id="2.40.128.110">
    <property type="entry name" value="Lipid/polyisoprenoid-binding, YceI-like"/>
    <property type="match status" value="1"/>
</dbReference>
<evidence type="ECO:0000313" key="8">
    <source>
        <dbReference type="Proteomes" id="UP000471152"/>
    </source>
</evidence>
<keyword evidence="7" id="KW-1185">Reference proteome</keyword>
<dbReference type="AlphaFoldDB" id="A0A6P0H6Y5"/>
<evidence type="ECO:0000313" key="5">
    <source>
        <dbReference type="EMBL" id="NEK94544.1"/>
    </source>
</evidence>
<dbReference type="SUPFAM" id="SSF101874">
    <property type="entry name" value="YceI-like"/>
    <property type="match status" value="1"/>
</dbReference>
<dbReference type="PANTHER" id="PTHR34406">
    <property type="entry name" value="PROTEIN YCEI"/>
    <property type="match status" value="1"/>
</dbReference>
<evidence type="ECO:0000313" key="7">
    <source>
        <dbReference type="Proteomes" id="UP000468828"/>
    </source>
</evidence>
<name>A0A6P0H6Y5_9ACTN</name>
<evidence type="ECO:0000256" key="2">
    <source>
        <dbReference type="SAM" id="MobiDB-lite"/>
    </source>
</evidence>
<evidence type="ECO:0000259" key="4">
    <source>
        <dbReference type="SMART" id="SM00867"/>
    </source>
</evidence>
<keyword evidence="3" id="KW-0812">Transmembrane</keyword>
<reference evidence="6 8" key="2">
    <citation type="submission" date="2020-02" db="EMBL/GenBank/DDBJ databases">
        <title>The WGS of Modestobacter muralis DSM 100205.</title>
        <authorList>
            <person name="Jiang Z."/>
        </authorList>
    </citation>
    <scope>NUCLEOTIDE SEQUENCE [LARGE SCALE GENOMIC DNA]</scope>
    <source>
        <strain evidence="6 8">DSM 100205</strain>
    </source>
</reference>
<feature type="domain" description="Lipid/polyisoprenoid-binding YceI-like" evidence="4">
    <location>
        <begin position="76"/>
        <end position="240"/>
    </location>
</feature>
<keyword evidence="3" id="KW-1133">Transmembrane helix</keyword>
<dbReference type="PANTHER" id="PTHR34406:SF1">
    <property type="entry name" value="PROTEIN YCEI"/>
    <property type="match status" value="1"/>
</dbReference>
<dbReference type="RefSeq" id="WP_163611122.1">
    <property type="nucleotide sequence ID" value="NZ_JAAGWB010000027.1"/>
</dbReference>
<evidence type="ECO:0000256" key="3">
    <source>
        <dbReference type="SAM" id="Phobius"/>
    </source>
</evidence>